<feature type="repeat" description="TPR" evidence="3">
    <location>
        <begin position="727"/>
        <end position="760"/>
    </location>
</feature>
<dbReference type="Pfam" id="PF13429">
    <property type="entry name" value="TPR_15"/>
    <property type="match status" value="1"/>
</dbReference>
<dbReference type="InterPro" id="IPR019734">
    <property type="entry name" value="TPR_rpt"/>
</dbReference>
<dbReference type="PROSITE" id="PS50005">
    <property type="entry name" value="TPR"/>
    <property type="match status" value="4"/>
</dbReference>
<evidence type="ECO:0000256" key="1">
    <source>
        <dbReference type="ARBA" id="ARBA00022737"/>
    </source>
</evidence>
<dbReference type="EMBL" id="JAXIVS010000007">
    <property type="protein sequence ID" value="MDY7228986.1"/>
    <property type="molecule type" value="Genomic_DNA"/>
</dbReference>
<evidence type="ECO:0000256" key="5">
    <source>
        <dbReference type="SAM" id="Phobius"/>
    </source>
</evidence>
<evidence type="ECO:0000313" key="6">
    <source>
        <dbReference type="EMBL" id="MDY7228986.1"/>
    </source>
</evidence>
<feature type="region of interest" description="Disordered" evidence="4">
    <location>
        <begin position="134"/>
        <end position="359"/>
    </location>
</feature>
<keyword evidence="5" id="KW-0812">Transmembrane</keyword>
<feature type="compositionally biased region" description="Basic and acidic residues" evidence="4">
    <location>
        <begin position="171"/>
        <end position="180"/>
    </location>
</feature>
<feature type="repeat" description="TPR" evidence="3">
    <location>
        <begin position="621"/>
        <end position="654"/>
    </location>
</feature>
<evidence type="ECO:0000256" key="4">
    <source>
        <dbReference type="SAM" id="MobiDB-lite"/>
    </source>
</evidence>
<gene>
    <name evidence="6" type="ORF">SYV04_21385</name>
</gene>
<dbReference type="SMART" id="SM00028">
    <property type="entry name" value="TPR"/>
    <property type="match status" value="13"/>
</dbReference>
<accession>A0ABU5H6Q4</accession>
<feature type="transmembrane region" description="Helical" evidence="5">
    <location>
        <begin position="451"/>
        <end position="470"/>
    </location>
</feature>
<protein>
    <submittedName>
        <fullName evidence="6">Tetratricopeptide repeat protein</fullName>
    </submittedName>
</protein>
<keyword evidence="2 3" id="KW-0802">TPR repeat</keyword>
<dbReference type="RefSeq" id="WP_321547711.1">
    <property type="nucleotide sequence ID" value="NZ_JAXIVS010000007.1"/>
</dbReference>
<feature type="compositionally biased region" description="Low complexity" evidence="4">
    <location>
        <begin position="186"/>
        <end position="197"/>
    </location>
</feature>
<dbReference type="Gene3D" id="1.25.40.10">
    <property type="entry name" value="Tetratricopeptide repeat domain"/>
    <property type="match status" value="6"/>
</dbReference>
<dbReference type="Pfam" id="PF13432">
    <property type="entry name" value="TPR_16"/>
    <property type="match status" value="4"/>
</dbReference>
<dbReference type="SUPFAM" id="SSF48452">
    <property type="entry name" value="TPR-like"/>
    <property type="match status" value="4"/>
</dbReference>
<keyword evidence="5" id="KW-0472">Membrane</keyword>
<dbReference type="PANTHER" id="PTHR45586">
    <property type="entry name" value="TPR REPEAT-CONTAINING PROTEIN PA4667"/>
    <property type="match status" value="1"/>
</dbReference>
<feature type="repeat" description="TPR" evidence="3">
    <location>
        <begin position="1131"/>
        <end position="1164"/>
    </location>
</feature>
<evidence type="ECO:0000256" key="3">
    <source>
        <dbReference type="PROSITE-ProRule" id="PRU00339"/>
    </source>
</evidence>
<organism evidence="6 7">
    <name type="scientific">Hyalangium rubrum</name>
    <dbReference type="NCBI Taxonomy" id="3103134"/>
    <lineage>
        <taxon>Bacteria</taxon>
        <taxon>Pseudomonadati</taxon>
        <taxon>Myxococcota</taxon>
        <taxon>Myxococcia</taxon>
        <taxon>Myxococcales</taxon>
        <taxon>Cystobacterineae</taxon>
        <taxon>Archangiaceae</taxon>
        <taxon>Hyalangium</taxon>
    </lineage>
</organism>
<comment type="caution">
    <text evidence="6">The sequence shown here is derived from an EMBL/GenBank/DDBJ whole genome shotgun (WGS) entry which is preliminary data.</text>
</comment>
<proteinExistence type="predicted"/>
<keyword evidence="5" id="KW-1133">Transmembrane helix</keyword>
<keyword evidence="7" id="KW-1185">Reference proteome</keyword>
<feature type="repeat" description="TPR" evidence="3">
    <location>
        <begin position="87"/>
        <end position="120"/>
    </location>
</feature>
<dbReference type="PANTHER" id="PTHR45586:SF14">
    <property type="entry name" value="TETRATRICOPEPTIDE TPR_2 REPEAT PROTEIN"/>
    <property type="match status" value="1"/>
</dbReference>
<dbReference type="InterPro" id="IPR011990">
    <property type="entry name" value="TPR-like_helical_dom_sf"/>
</dbReference>
<sequence>MAKSMVERYEQLLLQDPTSAVFVELAKALLEKGEPARTIEVCEKGISHHPNSVIGRVLWGKALLHLGKPAQAMEQFDQAIAVDKENAHAYNLISEVLVQRGLFRSALPILRKAAALQPNDGRVRLWLDQTQQALSGGPPPVMADLPGLTSNALAPKPQEEEEPPAPPPELRQPESVEVKQAETPQVARAEAAPAAPVRRAEAPPPPPPEEREESTPAVAAPPPPPSEEEAPRKSPPEKVKVVYFYPRSASKLTDEEDTLPPGQTREGLMQGMPPPPPEDGDFDPGQEEVTGVRKLTDLWRAPTAPAGLLPDVDLPEGQEPLEERTAPPVPDEEFQASEAEPPPGAGGLLGDLPPPEEEDDLAAIPSAARVSDTARTSPRPRSAAAAVAKRALLDEIPDAAEPPVPHAVRTTASSEADTAAIAAAYEKELREKHAKSAAKPSFISRLGVKHAVGVVGVLVLMVGIVAFVVIRSRQGGKTLAEVLDRAERAISVDTRSSLREALGLLERAREMDDGSSRAWALTAYAHALLYADHGSAFESRQQTLSALEYPGVRAEHVGLSLASDVLVADDKARATTRRALLESKDDSPELNTVAGSVLLEDKQPQKAVERFKLAVNSPRPVRALVQLGRYYQDFGDPTNALEMYSLARKASPEHPLARIGMAENQLELGQELEAALFDMQGLSADAELPEATRTRLQLVQGRLLTELGRYDEARNLLASGTKGPLAFEFQLAVGDASRAGGKLEEAQQSYEAALKLQPKSEEAREGLGRTLLDRDRAKEALARLEGDSGRRVALVRAAAYARLEDWKRVRSELGKTQVNNRYPPEAVGYLAMADTMEGNGEQARDALEKAVNAVKRPRTELRVALGQVYWRLRAPDKAQAQFEEAMKDPRDYEAPCALGRLLLSRGVPDIALKPLTQAVTRNPFHGEARDALGRALLALGRTEEGFQQFEVWKNTHAESAAAQKGYALALFHTGKRQEAAEVAGRAVKLDASDAEAHRVRAVILFTNGDAKGGFSALEKANKLDPRDAETFCEIAHAFLRQDKAEAAGAAFEAARREGPDASCGMVGQHYADLSGGRVAAKALDGLADKAPTVWDKAFAQTAKARVLLEAGALKEARTAAEAAVKLAPFNGRAHLALGLVALRQRQEEPAMAALNKAVELEPAHGMAHLALADALSRKTEELPRAIQEYETFLSLAGSSEEAKRVKKALPNLKKRVK</sequence>
<feature type="compositionally biased region" description="Basic and acidic residues" evidence="4">
    <location>
        <begin position="229"/>
        <end position="240"/>
    </location>
</feature>
<name>A0ABU5H6Q4_9BACT</name>
<keyword evidence="1" id="KW-0677">Repeat</keyword>
<dbReference type="InterPro" id="IPR051012">
    <property type="entry name" value="CellSynth/LPSAsmb/PSIAsmb"/>
</dbReference>
<evidence type="ECO:0000256" key="2">
    <source>
        <dbReference type="ARBA" id="ARBA00022803"/>
    </source>
</evidence>
<feature type="region of interest" description="Disordered" evidence="4">
    <location>
        <begin position="396"/>
        <end position="415"/>
    </location>
</feature>
<reference evidence="6 7" key="1">
    <citation type="submission" date="2023-12" db="EMBL/GenBank/DDBJ databases">
        <title>the genome sequence of Hyalangium sp. s54d21.</title>
        <authorList>
            <person name="Zhang X."/>
        </authorList>
    </citation>
    <scope>NUCLEOTIDE SEQUENCE [LARGE SCALE GENOMIC DNA]</scope>
    <source>
        <strain evidence="7">s54d21</strain>
    </source>
</reference>
<dbReference type="SUPFAM" id="SSF81901">
    <property type="entry name" value="HCP-like"/>
    <property type="match status" value="1"/>
</dbReference>
<evidence type="ECO:0000313" key="7">
    <source>
        <dbReference type="Proteomes" id="UP001291309"/>
    </source>
</evidence>
<dbReference type="Proteomes" id="UP001291309">
    <property type="component" value="Unassembled WGS sequence"/>
</dbReference>